<dbReference type="STRING" id="331678.Cphamn1_1902"/>
<organism evidence="12">
    <name type="scientific">Chlorobium phaeobacteroides (strain BS1)</name>
    <dbReference type="NCBI Taxonomy" id="331678"/>
    <lineage>
        <taxon>Bacteria</taxon>
        <taxon>Pseudomonadati</taxon>
        <taxon>Chlorobiota</taxon>
        <taxon>Chlorobiia</taxon>
        <taxon>Chlorobiales</taxon>
        <taxon>Chlorobiaceae</taxon>
        <taxon>Chlorobium/Pelodictyon group</taxon>
        <taxon>Chlorobium</taxon>
    </lineage>
</organism>
<dbReference type="InterPro" id="IPR016066">
    <property type="entry name" value="A-D-PHexomutase_CS"/>
</dbReference>
<dbReference type="InterPro" id="IPR005843">
    <property type="entry name" value="A-D-PHexomutase_C"/>
</dbReference>
<dbReference type="GO" id="GO:0009252">
    <property type="term" value="P:peptidoglycan biosynthetic process"/>
    <property type="evidence" value="ECO:0007669"/>
    <property type="project" value="TreeGrafter"/>
</dbReference>
<evidence type="ECO:0000256" key="2">
    <source>
        <dbReference type="ARBA" id="ARBA00010231"/>
    </source>
</evidence>
<evidence type="ECO:0000259" key="10">
    <source>
        <dbReference type="Pfam" id="PF02879"/>
    </source>
</evidence>
<dbReference type="GO" id="GO:0004615">
    <property type="term" value="F:phosphomannomutase activity"/>
    <property type="evidence" value="ECO:0007669"/>
    <property type="project" value="UniProtKB-EC"/>
</dbReference>
<dbReference type="Pfam" id="PF02879">
    <property type="entry name" value="PGM_PMM_II"/>
    <property type="match status" value="1"/>
</dbReference>
<name>B3ELX8_CHLPB</name>
<keyword evidence="3" id="KW-0597">Phosphoprotein</keyword>
<keyword evidence="6 12" id="KW-0413">Isomerase</keyword>
<dbReference type="SUPFAM" id="SSF55957">
    <property type="entry name" value="Phosphoglucomutase, C-terminal domain"/>
    <property type="match status" value="1"/>
</dbReference>
<evidence type="ECO:0000259" key="8">
    <source>
        <dbReference type="Pfam" id="PF00408"/>
    </source>
</evidence>
<dbReference type="InterPro" id="IPR050060">
    <property type="entry name" value="Phosphoglucosamine_mutase"/>
</dbReference>
<dbReference type="SUPFAM" id="SSF53738">
    <property type="entry name" value="Phosphoglucomutase, first 3 domains"/>
    <property type="match status" value="3"/>
</dbReference>
<dbReference type="GO" id="GO:0005975">
    <property type="term" value="P:carbohydrate metabolic process"/>
    <property type="evidence" value="ECO:0007669"/>
    <property type="project" value="InterPro"/>
</dbReference>
<dbReference type="Pfam" id="PF00408">
    <property type="entry name" value="PGM_PMM_IV"/>
    <property type="match status" value="1"/>
</dbReference>
<dbReference type="Gene3D" id="3.40.120.10">
    <property type="entry name" value="Alpha-D-Glucose-1,6-Bisphosphate, subunit A, domain 3"/>
    <property type="match status" value="3"/>
</dbReference>
<evidence type="ECO:0000313" key="12">
    <source>
        <dbReference type="EMBL" id="ACE04819.1"/>
    </source>
</evidence>
<dbReference type="GO" id="GO:0006048">
    <property type="term" value="P:UDP-N-acetylglucosamine biosynthetic process"/>
    <property type="evidence" value="ECO:0007669"/>
    <property type="project" value="TreeGrafter"/>
</dbReference>
<dbReference type="GO" id="GO:0005829">
    <property type="term" value="C:cytosol"/>
    <property type="evidence" value="ECO:0007669"/>
    <property type="project" value="TreeGrafter"/>
</dbReference>
<reference evidence="12" key="1">
    <citation type="submission" date="2008-06" db="EMBL/GenBank/DDBJ databases">
        <title>Complete sequence of Chlorobium phaeobacteroides BS1.</title>
        <authorList>
            <consortium name="US DOE Joint Genome Institute"/>
            <person name="Lucas S."/>
            <person name="Copeland A."/>
            <person name="Lapidus A."/>
            <person name="Glavina del Rio T."/>
            <person name="Dalin E."/>
            <person name="Tice H."/>
            <person name="Bruce D."/>
            <person name="Goodwin L."/>
            <person name="Pitluck S."/>
            <person name="Schmutz J."/>
            <person name="Larimer F."/>
            <person name="Land M."/>
            <person name="Hauser L."/>
            <person name="Kyrpides N."/>
            <person name="Ovchinnikova G."/>
            <person name="Li T."/>
            <person name="Liu Z."/>
            <person name="Zhao F."/>
            <person name="Overmann J."/>
            <person name="Bryant D.A."/>
            <person name="Richardson P."/>
        </authorList>
    </citation>
    <scope>NUCLEOTIDE SEQUENCE [LARGE SCALE GENOMIC DNA]</scope>
    <source>
        <strain evidence="12">BS1</strain>
    </source>
</reference>
<evidence type="ECO:0000256" key="5">
    <source>
        <dbReference type="ARBA" id="ARBA00022842"/>
    </source>
</evidence>
<dbReference type="PANTHER" id="PTHR42946">
    <property type="entry name" value="PHOSPHOHEXOSE MUTASE"/>
    <property type="match status" value="1"/>
</dbReference>
<evidence type="ECO:0000256" key="3">
    <source>
        <dbReference type="ARBA" id="ARBA00022553"/>
    </source>
</evidence>
<evidence type="ECO:0000256" key="1">
    <source>
        <dbReference type="ARBA" id="ARBA00001946"/>
    </source>
</evidence>
<dbReference type="EMBL" id="CP001101">
    <property type="protein sequence ID" value="ACE04819.1"/>
    <property type="molecule type" value="Genomic_DNA"/>
</dbReference>
<feature type="domain" description="Alpha-D-phosphohexomutase alpha/beta/alpha" evidence="11">
    <location>
        <begin position="256"/>
        <end position="373"/>
    </location>
</feature>
<evidence type="ECO:0000256" key="7">
    <source>
        <dbReference type="RuleBase" id="RU004326"/>
    </source>
</evidence>
<dbReference type="InterPro" id="IPR036900">
    <property type="entry name" value="A-D-PHexomutase_C_sf"/>
</dbReference>
<evidence type="ECO:0000256" key="6">
    <source>
        <dbReference type="ARBA" id="ARBA00023235"/>
    </source>
</evidence>
<feature type="domain" description="Alpha-D-phosphohexomutase alpha/beta/alpha" evidence="10">
    <location>
        <begin position="154"/>
        <end position="251"/>
    </location>
</feature>
<comment type="similarity">
    <text evidence="2 7">Belongs to the phosphohexose mutase family.</text>
</comment>
<dbReference type="Pfam" id="PF02880">
    <property type="entry name" value="PGM_PMM_III"/>
    <property type="match status" value="1"/>
</dbReference>
<sequence length="473" mass="50277">MHLENISSVKFGTSGARGLVADMTDRVCYAFASAFLQSVADDAETVLLGHDLRPSSPAIASACLSAVKDAGSRVVYAGALPTPAIAFYAEKRQAPAVVVTGSHIPFDRNGIKFYRADGEISKADEQAMMSASLDVPETVQPAVLPQKDERAYQAYVARYLDFFGQGALDGMTVGVYEHSSVARDVLRDILEGLGAQVMSLGRTDTFVPIDTEAVREEDAHRARAWAKEHTFDAIVSTDGDGDRPLIGDEQGEWLRGDVVGILCAQFLRANVVVTPVSCNTAVEECGAFDRVIRTRIGSPYVIAGMEEAGSDGVVVGYEANGGFLLGSDAVRNGKALDALPTRDAVLPIVALLCMVRELGCKVSELTDSLPKRYTASDRLQDFPTELSRSIIAGLQAAPDEIGALMAPDAGAAAAVDSTDGLRVTFANGDIVHLRPSGNAPELRCYAEADTAERAGRLCRECLKRVNNVLGATC</sequence>
<gene>
    <name evidence="12" type="ordered locus">Cphamn1_1902</name>
</gene>
<proteinExistence type="inferred from homology"/>
<dbReference type="EC" id="5.4.2.8" evidence="12"/>
<evidence type="ECO:0000259" key="11">
    <source>
        <dbReference type="Pfam" id="PF02880"/>
    </source>
</evidence>
<dbReference type="KEGG" id="cpb:Cphamn1_1902"/>
<dbReference type="PANTHER" id="PTHR42946:SF1">
    <property type="entry name" value="PHOSPHOGLUCOMUTASE (ALPHA-D-GLUCOSE-1,6-BISPHOSPHATE-DEPENDENT)"/>
    <property type="match status" value="1"/>
</dbReference>
<comment type="cofactor">
    <cofactor evidence="1">
        <name>Mg(2+)</name>
        <dbReference type="ChEBI" id="CHEBI:18420"/>
    </cofactor>
</comment>
<dbReference type="InterPro" id="IPR005844">
    <property type="entry name" value="A-D-PHexomutase_a/b/a-I"/>
</dbReference>
<dbReference type="HOGENOM" id="CLU_045514_1_0_10"/>
<dbReference type="Pfam" id="PF02878">
    <property type="entry name" value="PGM_PMM_I"/>
    <property type="match status" value="1"/>
</dbReference>
<evidence type="ECO:0000259" key="9">
    <source>
        <dbReference type="Pfam" id="PF02878"/>
    </source>
</evidence>
<evidence type="ECO:0000256" key="4">
    <source>
        <dbReference type="ARBA" id="ARBA00022723"/>
    </source>
</evidence>
<feature type="domain" description="Alpha-D-phosphohexomutase alpha/beta/alpha" evidence="9">
    <location>
        <begin position="10"/>
        <end position="128"/>
    </location>
</feature>
<feature type="domain" description="Alpha-D-phosphohexomutase C-terminal" evidence="8">
    <location>
        <begin position="411"/>
        <end position="460"/>
    </location>
</feature>
<protein>
    <submittedName>
        <fullName evidence="12">Phosphomannomutase</fullName>
        <ecNumber evidence="12">5.4.2.8</ecNumber>
    </submittedName>
</protein>
<dbReference type="AlphaFoldDB" id="B3ELX8"/>
<dbReference type="InterPro" id="IPR005845">
    <property type="entry name" value="A-D-PHexomutase_a/b/a-II"/>
</dbReference>
<dbReference type="PROSITE" id="PS00710">
    <property type="entry name" value="PGM_PMM"/>
    <property type="match status" value="1"/>
</dbReference>
<dbReference type="GO" id="GO:0008966">
    <property type="term" value="F:phosphoglucosamine mutase activity"/>
    <property type="evidence" value="ECO:0007669"/>
    <property type="project" value="TreeGrafter"/>
</dbReference>
<dbReference type="InterPro" id="IPR005846">
    <property type="entry name" value="A-D-PHexomutase_a/b/a-III"/>
</dbReference>
<dbReference type="Gene3D" id="3.30.310.50">
    <property type="entry name" value="Alpha-D-phosphohexomutase, C-terminal domain"/>
    <property type="match status" value="1"/>
</dbReference>
<dbReference type="eggNOG" id="COG1109">
    <property type="taxonomic scope" value="Bacteria"/>
</dbReference>
<keyword evidence="4 7" id="KW-0479">Metal-binding</keyword>
<dbReference type="InterPro" id="IPR016055">
    <property type="entry name" value="A-D-PHexomutase_a/b/a-I/II/III"/>
</dbReference>
<dbReference type="CDD" id="cd03088">
    <property type="entry name" value="ManB"/>
    <property type="match status" value="1"/>
</dbReference>
<dbReference type="OrthoDB" id="9806956at2"/>
<accession>B3ELX8</accession>
<keyword evidence="5 7" id="KW-0460">Magnesium</keyword>
<dbReference type="GO" id="GO:0000287">
    <property type="term" value="F:magnesium ion binding"/>
    <property type="evidence" value="ECO:0007669"/>
    <property type="project" value="InterPro"/>
</dbReference>